<dbReference type="PANTHER" id="PTHR43811:SF19">
    <property type="entry name" value="39 KDA FK506-BINDING NUCLEAR PROTEIN"/>
    <property type="match status" value="1"/>
</dbReference>
<dbReference type="PANTHER" id="PTHR43811">
    <property type="entry name" value="FKBP-TYPE PEPTIDYL-PROLYL CIS-TRANS ISOMERASE FKPA"/>
    <property type="match status" value="1"/>
</dbReference>
<dbReference type="Proteomes" id="UP000029096">
    <property type="component" value="Unassembled WGS sequence"/>
</dbReference>
<evidence type="ECO:0000256" key="2">
    <source>
        <dbReference type="ARBA" id="ARBA00006577"/>
    </source>
</evidence>
<comment type="caution">
    <text evidence="9">The sequence shown here is derived from an EMBL/GenBank/DDBJ whole genome shotgun (WGS) entry which is preliminary data.</text>
</comment>
<comment type="catalytic activity">
    <reaction evidence="1 6">
        <text>[protein]-peptidylproline (omega=180) = [protein]-peptidylproline (omega=0)</text>
        <dbReference type="Rhea" id="RHEA:16237"/>
        <dbReference type="Rhea" id="RHEA-COMP:10747"/>
        <dbReference type="Rhea" id="RHEA-COMP:10748"/>
        <dbReference type="ChEBI" id="CHEBI:83833"/>
        <dbReference type="ChEBI" id="CHEBI:83834"/>
        <dbReference type="EC" id="5.2.1.8"/>
    </reaction>
</comment>
<evidence type="ECO:0000259" key="8">
    <source>
        <dbReference type="PROSITE" id="PS50059"/>
    </source>
</evidence>
<dbReference type="EC" id="5.2.1.8" evidence="3 6"/>
<dbReference type="Pfam" id="PF00254">
    <property type="entry name" value="FKBP_C"/>
    <property type="match status" value="1"/>
</dbReference>
<comment type="similarity">
    <text evidence="2">Belongs to the FKBP-type PPIase family.</text>
</comment>
<evidence type="ECO:0000256" key="3">
    <source>
        <dbReference type="ARBA" id="ARBA00013194"/>
    </source>
</evidence>
<evidence type="ECO:0000256" key="5">
    <source>
        <dbReference type="ARBA" id="ARBA00023235"/>
    </source>
</evidence>
<dbReference type="eggNOG" id="COG0545">
    <property type="taxonomic scope" value="Bacteria"/>
</dbReference>
<dbReference type="Gene3D" id="3.10.50.40">
    <property type="match status" value="1"/>
</dbReference>
<dbReference type="PROSITE" id="PS50059">
    <property type="entry name" value="FKBP_PPIASE"/>
    <property type="match status" value="1"/>
</dbReference>
<dbReference type="RefSeq" id="WP_081930333.1">
    <property type="nucleotide sequence ID" value="NZ_JDUS01000012.1"/>
</dbReference>
<dbReference type="EMBL" id="JGYP01000002">
    <property type="protein sequence ID" value="KFI45817.1"/>
    <property type="molecule type" value="Genomic_DNA"/>
</dbReference>
<protein>
    <recommendedName>
        <fullName evidence="3 6">peptidylprolyl isomerase</fullName>
        <ecNumber evidence="3 6">5.2.1.8</ecNumber>
    </recommendedName>
</protein>
<evidence type="ECO:0000256" key="7">
    <source>
        <dbReference type="SAM" id="SignalP"/>
    </source>
</evidence>
<dbReference type="InterPro" id="IPR046357">
    <property type="entry name" value="PPIase_dom_sf"/>
</dbReference>
<feature type="signal peptide" evidence="7">
    <location>
        <begin position="1"/>
        <end position="28"/>
    </location>
</feature>
<dbReference type="AlphaFoldDB" id="A0A086ZH17"/>
<feature type="chain" id="PRO_5038388688" description="peptidylprolyl isomerase" evidence="7">
    <location>
        <begin position="29"/>
        <end position="322"/>
    </location>
</feature>
<dbReference type="SUPFAM" id="SSF54534">
    <property type="entry name" value="FKBP-like"/>
    <property type="match status" value="1"/>
</dbReference>
<keyword evidence="5 6" id="KW-0413">Isomerase</keyword>
<evidence type="ECO:0000256" key="6">
    <source>
        <dbReference type="PROSITE-ProRule" id="PRU00277"/>
    </source>
</evidence>
<dbReference type="InterPro" id="IPR001179">
    <property type="entry name" value="PPIase_FKBP_dom"/>
</dbReference>
<accession>A0A086ZH17</accession>
<evidence type="ECO:0000256" key="4">
    <source>
        <dbReference type="ARBA" id="ARBA00023110"/>
    </source>
</evidence>
<evidence type="ECO:0000313" key="10">
    <source>
        <dbReference type="Proteomes" id="UP000029096"/>
    </source>
</evidence>
<reference evidence="9 10" key="1">
    <citation type="submission" date="2014-03" db="EMBL/GenBank/DDBJ databases">
        <title>Genomics of Bifidobacteria.</title>
        <authorList>
            <person name="Ventura M."/>
            <person name="Milani C."/>
            <person name="Lugli G.A."/>
        </authorList>
    </citation>
    <scope>NUCLEOTIDE SEQUENCE [LARGE SCALE GENOMIC DNA]</scope>
    <source>
        <strain evidence="9 10">DSM 22767</strain>
    </source>
</reference>
<dbReference type="PROSITE" id="PS51257">
    <property type="entry name" value="PROKAR_LIPOPROTEIN"/>
    <property type="match status" value="1"/>
</dbReference>
<sequence>MHNVTNRFSIIKRAAAAGCALALAIGLAACGSDKPSEATSDTSKYPQISGVKATGSLGKKPRISFHTPMKVTNDSYAILQKGNGKALKEGDGVCIQDVSINAKDGSELMSTWEKNTPDCSLILDKSNLKPMYYDILKDQRVNSTVAFGVNDGNKENTSYIMALTIVGQQPKYEKATGAKVKGVPSDLPKVTLNGKGAPSIDFNGYKPTDKLVSQSLIEGEGKKVAENDTIEAHYTGWVVDKDGKPSEFDSSWDRGKSTHFSLEQVVEGWKQGLAGHTVGSQVLLVIPPELGYKDKAQAKIPANSTLYFVVDILYDYGPVQMN</sequence>
<dbReference type="STRING" id="1437606.BBOH_0620"/>
<feature type="domain" description="PPIase FKBP-type" evidence="8">
    <location>
        <begin position="227"/>
        <end position="316"/>
    </location>
</feature>
<evidence type="ECO:0000256" key="1">
    <source>
        <dbReference type="ARBA" id="ARBA00000971"/>
    </source>
</evidence>
<organism evidence="9 10">
    <name type="scientific">Bifidobacterium bohemicum DSM 22767</name>
    <dbReference type="NCBI Taxonomy" id="1437606"/>
    <lineage>
        <taxon>Bacteria</taxon>
        <taxon>Bacillati</taxon>
        <taxon>Actinomycetota</taxon>
        <taxon>Actinomycetes</taxon>
        <taxon>Bifidobacteriales</taxon>
        <taxon>Bifidobacteriaceae</taxon>
        <taxon>Bifidobacterium</taxon>
    </lineage>
</organism>
<evidence type="ECO:0000313" key="9">
    <source>
        <dbReference type="EMBL" id="KFI45817.1"/>
    </source>
</evidence>
<dbReference type="OrthoDB" id="25996at2"/>
<gene>
    <name evidence="9" type="ORF">BBOH_0620</name>
</gene>
<proteinExistence type="inferred from homology"/>
<keyword evidence="4 6" id="KW-0697">Rotamase</keyword>
<name>A0A086ZH17_9BIFI</name>
<keyword evidence="7" id="KW-0732">Signal</keyword>
<dbReference type="GO" id="GO:0003755">
    <property type="term" value="F:peptidyl-prolyl cis-trans isomerase activity"/>
    <property type="evidence" value="ECO:0007669"/>
    <property type="project" value="UniProtKB-KW"/>
</dbReference>
<keyword evidence="10" id="KW-1185">Reference proteome</keyword>